<dbReference type="Pfam" id="PF13639">
    <property type="entry name" value="zf-RING_2"/>
    <property type="match status" value="1"/>
</dbReference>
<keyword evidence="1" id="KW-0863">Zinc-finger</keyword>
<feature type="region of interest" description="Disordered" evidence="2">
    <location>
        <begin position="180"/>
        <end position="324"/>
    </location>
</feature>
<evidence type="ECO:0000259" key="3">
    <source>
        <dbReference type="PROSITE" id="PS50089"/>
    </source>
</evidence>
<dbReference type="InterPro" id="IPR001841">
    <property type="entry name" value="Znf_RING"/>
</dbReference>
<feature type="compositionally biased region" description="Polar residues" evidence="2">
    <location>
        <begin position="212"/>
        <end position="225"/>
    </location>
</feature>
<feature type="compositionally biased region" description="Polar residues" evidence="2">
    <location>
        <begin position="422"/>
        <end position="434"/>
    </location>
</feature>
<dbReference type="SUPFAM" id="SSF57850">
    <property type="entry name" value="RING/U-box"/>
    <property type="match status" value="1"/>
</dbReference>
<protein>
    <recommendedName>
        <fullName evidence="3">RING-type domain-containing protein</fullName>
    </recommendedName>
</protein>
<keyword evidence="1" id="KW-0479">Metal-binding</keyword>
<dbReference type="GO" id="GO:0008270">
    <property type="term" value="F:zinc ion binding"/>
    <property type="evidence" value="ECO:0007669"/>
    <property type="project" value="UniProtKB-KW"/>
</dbReference>
<feature type="compositionally biased region" description="Polar residues" evidence="2">
    <location>
        <begin position="388"/>
        <end position="413"/>
    </location>
</feature>
<name>A0A4Z1FIP1_9HELO</name>
<evidence type="ECO:0000256" key="2">
    <source>
        <dbReference type="SAM" id="MobiDB-lite"/>
    </source>
</evidence>
<feature type="compositionally biased region" description="Basic and acidic residues" evidence="2">
    <location>
        <begin position="604"/>
        <end position="616"/>
    </location>
</feature>
<feature type="compositionally biased region" description="Basic and acidic residues" evidence="2">
    <location>
        <begin position="466"/>
        <end position="486"/>
    </location>
</feature>
<dbReference type="AlphaFoldDB" id="A0A4Z1FIP1"/>
<feature type="compositionally biased region" description="Polar residues" evidence="2">
    <location>
        <begin position="487"/>
        <end position="517"/>
    </location>
</feature>
<dbReference type="Gene3D" id="3.30.40.10">
    <property type="entry name" value="Zinc/RING finger domain, C3HC4 (zinc finger)"/>
    <property type="match status" value="1"/>
</dbReference>
<feature type="region of interest" description="Disordered" evidence="2">
    <location>
        <begin position="388"/>
        <end position="528"/>
    </location>
</feature>
<feature type="compositionally biased region" description="Polar residues" evidence="2">
    <location>
        <begin position="250"/>
        <end position="263"/>
    </location>
</feature>
<organism evidence="4 5">
    <name type="scientific">Botrytis paeoniae</name>
    <dbReference type="NCBI Taxonomy" id="278948"/>
    <lineage>
        <taxon>Eukaryota</taxon>
        <taxon>Fungi</taxon>
        <taxon>Dikarya</taxon>
        <taxon>Ascomycota</taxon>
        <taxon>Pezizomycotina</taxon>
        <taxon>Leotiomycetes</taxon>
        <taxon>Helotiales</taxon>
        <taxon>Sclerotiniaceae</taxon>
        <taxon>Botrytis</taxon>
    </lineage>
</organism>
<dbReference type="Proteomes" id="UP000297910">
    <property type="component" value="Unassembled WGS sequence"/>
</dbReference>
<dbReference type="PROSITE" id="PS50089">
    <property type="entry name" value="ZF_RING_2"/>
    <property type="match status" value="1"/>
</dbReference>
<dbReference type="InterPro" id="IPR013083">
    <property type="entry name" value="Znf_RING/FYVE/PHD"/>
</dbReference>
<feature type="domain" description="RING-type" evidence="3">
    <location>
        <begin position="722"/>
        <end position="763"/>
    </location>
</feature>
<dbReference type="EMBL" id="PQXI01000221">
    <property type="protein sequence ID" value="TGO21391.1"/>
    <property type="molecule type" value="Genomic_DNA"/>
</dbReference>
<keyword evidence="1" id="KW-0862">Zinc</keyword>
<accession>A0A4Z1FIP1</accession>
<feature type="region of interest" description="Disordered" evidence="2">
    <location>
        <begin position="667"/>
        <end position="705"/>
    </location>
</feature>
<feature type="compositionally biased region" description="Polar residues" evidence="2">
    <location>
        <begin position="288"/>
        <end position="319"/>
    </location>
</feature>
<proteinExistence type="predicted"/>
<gene>
    <name evidence="4" type="ORF">BPAE_0222g00040</name>
</gene>
<feature type="region of interest" description="Disordered" evidence="2">
    <location>
        <begin position="22"/>
        <end position="42"/>
    </location>
</feature>
<evidence type="ECO:0000313" key="5">
    <source>
        <dbReference type="Proteomes" id="UP000297910"/>
    </source>
</evidence>
<comment type="caution">
    <text evidence="4">The sequence shown here is derived from an EMBL/GenBank/DDBJ whole genome shotgun (WGS) entry which is preliminary data.</text>
</comment>
<evidence type="ECO:0000313" key="4">
    <source>
        <dbReference type="EMBL" id="TGO21391.1"/>
    </source>
</evidence>
<evidence type="ECO:0000256" key="1">
    <source>
        <dbReference type="PROSITE-ProRule" id="PRU00175"/>
    </source>
</evidence>
<feature type="region of interest" description="Disordered" evidence="2">
    <location>
        <begin position="590"/>
        <end position="640"/>
    </location>
</feature>
<sequence>MTKFSNFFREVGGSITGAFYHKGAKRSRKSNQIPRPETPPSYEDLFGQLTQLPAGLDEAAEHEAFLMRMARDPSILEHSSDSDEDVPQDTLLDRMAHDPSTRERRVSSNQITNHVPVVSRIYSMSPQVIIPVSQAEVQPREATPPSYDHSDNLVIPDPEAVTAEPFLYLVEEAIAASSPQARVLTPEQEVTHQKDTIAANSGHKSRGDAHRSSQGRCMSSNNTEDAQLPPRVVSNPEPRASVSRIPLAARSTSLQDRSTVTQHPRSRPEPSNSRRVGGQSAAREHGETSQVQPRAISTPQPAAQSSTPVAVRQSSTQPRSARDYGDIIQRHACVSDHHTSLVRSTEDTAQQLSMLRQRPYSVLAQDESDEMTGEENPVEIQDFLARDQSASRNGHQNSQGASSSGDLTTLRSQHASRRDTASGAQVAQQPSACSNEAAPRNDAGNRLSNRRQDADNHGTDRSSTSHHQENSDRDRSDTKSRHEPASSDRSGSSNVEMDTQNGQPTMNFSRPRSSETSRPLPVQRDPVHSGITSPLLIAELHHGRANGATRPPVIGQHLAERLDAARSARGLPRSPRLWDIPTPNDEINNPIHPADFSENGYHPTSRDPVLRSERPPARANSAVHGDHRQSRAGNQCAIDSMRSREMELDRELQEIREQERKRAIREVEERRQEERERRNRERERRAKEKRERQQREREELKRKRSDAVDGILQQIHIDRCFCLEKFGDGGSPHERVKLAHCTHVFGRSCIKKWLMKSDTCPQCVAAHAALSALSQQARELSIRQEDW</sequence>
<feature type="compositionally biased region" description="Basic and acidic residues" evidence="2">
    <location>
        <begin position="450"/>
        <end position="460"/>
    </location>
</feature>
<reference evidence="4 5" key="1">
    <citation type="submission" date="2017-12" db="EMBL/GenBank/DDBJ databases">
        <title>Comparative genomics of Botrytis spp.</title>
        <authorList>
            <person name="Valero-Jimenez C.A."/>
            <person name="Tapia P."/>
            <person name="Veloso J."/>
            <person name="Silva-Moreno E."/>
            <person name="Staats M."/>
            <person name="Valdes J.H."/>
            <person name="Van Kan J.A.L."/>
        </authorList>
    </citation>
    <scope>NUCLEOTIDE SEQUENCE [LARGE SCALE GENOMIC DNA]</scope>
    <source>
        <strain evidence="4 5">Bp0003</strain>
    </source>
</reference>
<keyword evidence="5" id="KW-1185">Reference proteome</keyword>